<gene>
    <name evidence="1" type="ORF">NWE73_08360</name>
</gene>
<organism evidence="1 2">
    <name type="scientific">Bdellovibrio svalbardensis</name>
    <dbReference type="NCBI Taxonomy" id="2972972"/>
    <lineage>
        <taxon>Bacteria</taxon>
        <taxon>Pseudomonadati</taxon>
        <taxon>Bdellovibrionota</taxon>
        <taxon>Bdellovibrionia</taxon>
        <taxon>Bdellovibrionales</taxon>
        <taxon>Pseudobdellovibrionaceae</taxon>
        <taxon>Bdellovibrio</taxon>
    </lineage>
</organism>
<accession>A0ABT6DHS0</accession>
<dbReference type="RefSeq" id="WP_277577850.1">
    <property type="nucleotide sequence ID" value="NZ_JANRMI010000002.1"/>
</dbReference>
<reference evidence="1" key="1">
    <citation type="submission" date="2022-08" db="EMBL/GenBank/DDBJ databases">
        <title>Novel Bdellovibrio Species Isolated from Svalbard: Designation Bdellovibrio svalbardensis.</title>
        <authorList>
            <person name="Mitchell R.J."/>
            <person name="Choi S.Y."/>
        </authorList>
    </citation>
    <scope>NUCLEOTIDE SEQUENCE</scope>
    <source>
        <strain evidence="1">PAP01</strain>
    </source>
</reference>
<proteinExistence type="predicted"/>
<dbReference type="EMBL" id="JANRMI010000002">
    <property type="protein sequence ID" value="MDG0816372.1"/>
    <property type="molecule type" value="Genomic_DNA"/>
</dbReference>
<evidence type="ECO:0000313" key="1">
    <source>
        <dbReference type="EMBL" id="MDG0816372.1"/>
    </source>
</evidence>
<name>A0ABT6DHS0_9BACT</name>
<evidence type="ECO:0000313" key="2">
    <source>
        <dbReference type="Proteomes" id="UP001152321"/>
    </source>
</evidence>
<protein>
    <submittedName>
        <fullName evidence="1">Uncharacterized protein</fullName>
    </submittedName>
</protein>
<keyword evidence="2" id="KW-1185">Reference proteome</keyword>
<comment type="caution">
    <text evidence="1">The sequence shown here is derived from an EMBL/GenBank/DDBJ whole genome shotgun (WGS) entry which is preliminary data.</text>
</comment>
<sequence length="46" mass="5079">MMKTPSCLHLLLAKDVLNGSENTDAKNKKTADFSCGFLLVFDFAEN</sequence>
<dbReference type="Proteomes" id="UP001152321">
    <property type="component" value="Unassembled WGS sequence"/>
</dbReference>